<proteinExistence type="predicted"/>
<feature type="transmembrane region" description="Helical" evidence="1">
    <location>
        <begin position="73"/>
        <end position="95"/>
    </location>
</feature>
<reference evidence="2" key="2">
    <citation type="submission" date="2021-09" db="EMBL/GenBank/DDBJ databases">
        <authorList>
            <person name="Gilroy R."/>
        </authorList>
    </citation>
    <scope>NUCLEOTIDE SEQUENCE</scope>
    <source>
        <strain evidence="2">ChiGjej5B5-7349</strain>
    </source>
</reference>
<accession>A0A921MCB1</accession>
<name>A0A921MCB1_9MICO</name>
<evidence type="ECO:0000313" key="2">
    <source>
        <dbReference type="EMBL" id="HJG79388.1"/>
    </source>
</evidence>
<comment type="caution">
    <text evidence="2">The sequence shown here is derived from an EMBL/GenBank/DDBJ whole genome shotgun (WGS) entry which is preliminary data.</text>
</comment>
<dbReference type="Proteomes" id="UP000784435">
    <property type="component" value="Unassembled WGS sequence"/>
</dbReference>
<keyword evidence="1" id="KW-1133">Transmembrane helix</keyword>
<sequence length="157" mass="17804">MNDRKSERPEGWLSRSHKQGRPWFRRTRLGYLRWRTRLDTRPRTARLYRVTVGALGALIIIVGLILVPMPGPGWLIVLTGVAIVASEFSFARRLLRFTQAKLRAWTRWVAASHWSVGAGLGLLTCACVVGAVWLVLLLIGLPAWVPREWVPAWTGLR</sequence>
<reference evidence="2" key="1">
    <citation type="journal article" date="2021" name="PeerJ">
        <title>Extensive microbial diversity within the chicken gut microbiome revealed by metagenomics and culture.</title>
        <authorList>
            <person name="Gilroy R."/>
            <person name="Ravi A."/>
            <person name="Getino M."/>
            <person name="Pursley I."/>
            <person name="Horton D.L."/>
            <person name="Alikhan N.F."/>
            <person name="Baker D."/>
            <person name="Gharbi K."/>
            <person name="Hall N."/>
            <person name="Watson M."/>
            <person name="Adriaenssens E.M."/>
            <person name="Foster-Nyarko E."/>
            <person name="Jarju S."/>
            <person name="Secka A."/>
            <person name="Antonio M."/>
            <person name="Oren A."/>
            <person name="Chaudhuri R.R."/>
            <person name="La Ragione R."/>
            <person name="Hildebrand F."/>
            <person name="Pallen M.J."/>
        </authorList>
    </citation>
    <scope>NUCLEOTIDE SEQUENCE</scope>
    <source>
        <strain evidence="2">ChiGjej5B5-7349</strain>
    </source>
</reference>
<dbReference type="AlphaFoldDB" id="A0A921MCB1"/>
<evidence type="ECO:0000313" key="3">
    <source>
        <dbReference type="Proteomes" id="UP000784435"/>
    </source>
</evidence>
<evidence type="ECO:0000256" key="1">
    <source>
        <dbReference type="SAM" id="Phobius"/>
    </source>
</evidence>
<keyword evidence="1" id="KW-0812">Transmembrane</keyword>
<protein>
    <submittedName>
        <fullName evidence="2">TIGR02611 family protein</fullName>
    </submittedName>
</protein>
<gene>
    <name evidence="2" type="ORF">K8V08_03125</name>
</gene>
<dbReference type="InterPro" id="IPR019099">
    <property type="entry name" value="Uncharacterised_PGPGW_TM"/>
</dbReference>
<feature type="transmembrane region" description="Helical" evidence="1">
    <location>
        <begin position="116"/>
        <end position="145"/>
    </location>
</feature>
<organism evidence="2 3">
    <name type="scientific">Brevibacterium senegalense</name>
    <dbReference type="NCBI Taxonomy" id="1033736"/>
    <lineage>
        <taxon>Bacteria</taxon>
        <taxon>Bacillati</taxon>
        <taxon>Actinomycetota</taxon>
        <taxon>Actinomycetes</taxon>
        <taxon>Micrococcales</taxon>
        <taxon>Brevibacteriaceae</taxon>
        <taxon>Brevibacterium</taxon>
    </lineage>
</organism>
<keyword evidence="1" id="KW-0472">Membrane</keyword>
<feature type="transmembrane region" description="Helical" evidence="1">
    <location>
        <begin position="47"/>
        <end position="67"/>
    </location>
</feature>
<dbReference type="Pfam" id="PF09656">
    <property type="entry name" value="PGPGW"/>
    <property type="match status" value="1"/>
</dbReference>
<dbReference type="EMBL" id="DYUK01000072">
    <property type="protein sequence ID" value="HJG79388.1"/>
    <property type="molecule type" value="Genomic_DNA"/>
</dbReference>